<dbReference type="Proteomes" id="UP000499080">
    <property type="component" value="Unassembled WGS sequence"/>
</dbReference>
<dbReference type="AlphaFoldDB" id="A0A4Y2LEF3"/>
<organism evidence="1 2">
    <name type="scientific">Araneus ventricosus</name>
    <name type="common">Orbweaver spider</name>
    <name type="synonym">Epeira ventricosa</name>
    <dbReference type="NCBI Taxonomy" id="182803"/>
    <lineage>
        <taxon>Eukaryota</taxon>
        <taxon>Metazoa</taxon>
        <taxon>Ecdysozoa</taxon>
        <taxon>Arthropoda</taxon>
        <taxon>Chelicerata</taxon>
        <taxon>Arachnida</taxon>
        <taxon>Araneae</taxon>
        <taxon>Araneomorphae</taxon>
        <taxon>Entelegynae</taxon>
        <taxon>Araneoidea</taxon>
        <taxon>Araneidae</taxon>
        <taxon>Araneus</taxon>
    </lineage>
</organism>
<comment type="caution">
    <text evidence="1">The sequence shown here is derived from an EMBL/GenBank/DDBJ whole genome shotgun (WGS) entry which is preliminary data.</text>
</comment>
<gene>
    <name evidence="1" type="ORF">AVEN_249861_1</name>
</gene>
<evidence type="ECO:0000313" key="2">
    <source>
        <dbReference type="Proteomes" id="UP000499080"/>
    </source>
</evidence>
<accession>A0A4Y2LEF3</accession>
<reference evidence="1 2" key="1">
    <citation type="journal article" date="2019" name="Sci. Rep.">
        <title>Orb-weaving spider Araneus ventricosus genome elucidates the spidroin gene catalogue.</title>
        <authorList>
            <person name="Kono N."/>
            <person name="Nakamura H."/>
            <person name="Ohtoshi R."/>
            <person name="Moran D.A.P."/>
            <person name="Shinohara A."/>
            <person name="Yoshida Y."/>
            <person name="Fujiwara M."/>
            <person name="Mori M."/>
            <person name="Tomita M."/>
            <person name="Arakawa K."/>
        </authorList>
    </citation>
    <scope>NUCLEOTIDE SEQUENCE [LARGE SCALE GENOMIC DNA]</scope>
</reference>
<keyword evidence="2" id="KW-1185">Reference proteome</keyword>
<name>A0A4Y2LEF3_ARAVE</name>
<sequence>MVSICWDYLSNILGKKEHNYNNVLSPWRPDIYTLTRYATAQKLRKHPLAILNLAMQELCQDTGHFCINQLKLGRRIETPPQILPYITQSLLYGASFEGPGQRDHLSIRGSTQSRQSPILYIICAPDVPCIVFTHTHTKR</sequence>
<proteinExistence type="predicted"/>
<evidence type="ECO:0000313" key="1">
    <source>
        <dbReference type="EMBL" id="GBN13002.1"/>
    </source>
</evidence>
<protein>
    <submittedName>
        <fullName evidence="1">Uncharacterized protein</fullName>
    </submittedName>
</protein>
<dbReference type="EMBL" id="BGPR01005745">
    <property type="protein sequence ID" value="GBN13002.1"/>
    <property type="molecule type" value="Genomic_DNA"/>
</dbReference>